<dbReference type="Proteomes" id="UP000683497">
    <property type="component" value="Chromosome"/>
</dbReference>
<dbReference type="InterPro" id="IPR003593">
    <property type="entry name" value="AAA+_ATPase"/>
</dbReference>
<dbReference type="SUPFAM" id="SSF50331">
    <property type="entry name" value="MOP-like"/>
    <property type="match status" value="1"/>
</dbReference>
<evidence type="ECO:0000256" key="1">
    <source>
        <dbReference type="ARBA" id="ARBA00022448"/>
    </source>
</evidence>
<dbReference type="Pfam" id="PF00005">
    <property type="entry name" value="ABC_tran"/>
    <property type="match status" value="1"/>
</dbReference>
<evidence type="ECO:0000313" key="6">
    <source>
        <dbReference type="Proteomes" id="UP000683497"/>
    </source>
</evidence>
<dbReference type="RefSeq" id="WP_207293727.1">
    <property type="nucleotide sequence ID" value="NZ_CP071383.1"/>
</dbReference>
<evidence type="ECO:0000259" key="4">
    <source>
        <dbReference type="PROSITE" id="PS50893"/>
    </source>
</evidence>
<keyword evidence="3 5" id="KW-0067">ATP-binding</keyword>
<dbReference type="InterPro" id="IPR013611">
    <property type="entry name" value="Transp-assoc_OB_typ2"/>
</dbReference>
<proteinExistence type="predicted"/>
<reference evidence="5 6" key="1">
    <citation type="submission" date="2021-06" db="EMBL/GenBank/DDBJ databases">
        <title>Leclercia pneumoniae sp. nov.</title>
        <authorList>
            <person name="Hoenemann M."/>
            <person name="Viehweger A."/>
            <person name="Dietze N."/>
        </authorList>
    </citation>
    <scope>NUCLEOTIDE SEQUENCE [LARGE SCALE GENOMIC DNA]</scope>
    <source>
        <strain evidence="6">49125</strain>
    </source>
</reference>
<dbReference type="Gene3D" id="3.40.50.300">
    <property type="entry name" value="P-loop containing nucleotide triphosphate hydrolases"/>
    <property type="match status" value="1"/>
</dbReference>
<dbReference type="SUPFAM" id="SSF52540">
    <property type="entry name" value="P-loop containing nucleoside triphosphate hydrolases"/>
    <property type="match status" value="1"/>
</dbReference>
<keyword evidence="6" id="KW-1185">Reference proteome</keyword>
<evidence type="ECO:0000256" key="3">
    <source>
        <dbReference type="ARBA" id="ARBA00022840"/>
    </source>
</evidence>
<dbReference type="InterPro" id="IPR017871">
    <property type="entry name" value="ABC_transporter-like_CS"/>
</dbReference>
<evidence type="ECO:0000256" key="2">
    <source>
        <dbReference type="ARBA" id="ARBA00022741"/>
    </source>
</evidence>
<keyword evidence="1" id="KW-0813">Transport</keyword>
<name>A0ABX8K0R4_9ENTR</name>
<dbReference type="PROSITE" id="PS50893">
    <property type="entry name" value="ABC_TRANSPORTER_2"/>
    <property type="match status" value="1"/>
</dbReference>
<organism evidence="5 6">
    <name type="scientific">Leclercia pneumoniae</name>
    <dbReference type="NCBI Taxonomy" id="2815358"/>
    <lineage>
        <taxon>Bacteria</taxon>
        <taxon>Pseudomonadati</taxon>
        <taxon>Pseudomonadota</taxon>
        <taxon>Gammaproteobacteria</taxon>
        <taxon>Enterobacterales</taxon>
        <taxon>Enterobacteriaceae</taxon>
        <taxon>Leclercia</taxon>
    </lineage>
</organism>
<protein>
    <submittedName>
        <fullName evidence="5">ABC transporter ATP-binding protein</fullName>
    </submittedName>
</protein>
<dbReference type="InterPro" id="IPR003439">
    <property type="entry name" value="ABC_transporter-like_ATP-bd"/>
</dbReference>
<sequence>MTYAVEFNDVSRRYGEVCAVDRVTMGIRDGEFFSMLGPSGSGKTTCLRLIAGFEQLSGGAITLFGKEASELPPWERDVNTVFQDYALFPHMSILDNVAYGLMVKGIDKKTRHARAHEALEKVSLGFAVARKPSQLSGGQRQRVAIARALVNQPRVLLLDEPLGALDLKLREQMQFELKKLQQELGITFIFVTHDQGEALSMSDRVAVFNNGRIEQIDTPQALYMRPRTPFVAGFVGTSNLFNDEQAQRVCGMPGLFALRPEHIRLNVGGEVQVQGVVQAVQYQGAATRFELRLADGAKLLVSQANLSDAYLPAGLEIGQPVTASWARSAMVPLHGEG</sequence>
<dbReference type="PANTHER" id="PTHR42781:SF4">
    <property type="entry name" value="SPERMIDINE_PUTRESCINE IMPORT ATP-BINDING PROTEIN POTA"/>
    <property type="match status" value="1"/>
</dbReference>
<dbReference type="PROSITE" id="PS00211">
    <property type="entry name" value="ABC_TRANSPORTER_1"/>
    <property type="match status" value="1"/>
</dbReference>
<dbReference type="GO" id="GO:0005524">
    <property type="term" value="F:ATP binding"/>
    <property type="evidence" value="ECO:0007669"/>
    <property type="project" value="UniProtKB-KW"/>
</dbReference>
<dbReference type="Pfam" id="PF08402">
    <property type="entry name" value="TOBE_2"/>
    <property type="match status" value="1"/>
</dbReference>
<dbReference type="InterPro" id="IPR008995">
    <property type="entry name" value="Mo/tungstate-bd_C_term_dom"/>
</dbReference>
<accession>A0ABX8K0R4</accession>
<feature type="domain" description="ABC transporter" evidence="4">
    <location>
        <begin position="5"/>
        <end position="235"/>
    </location>
</feature>
<dbReference type="SMART" id="SM00382">
    <property type="entry name" value="AAA"/>
    <property type="match status" value="1"/>
</dbReference>
<dbReference type="PANTHER" id="PTHR42781">
    <property type="entry name" value="SPERMIDINE/PUTRESCINE IMPORT ATP-BINDING PROTEIN POTA"/>
    <property type="match status" value="1"/>
</dbReference>
<evidence type="ECO:0000313" key="5">
    <source>
        <dbReference type="EMBL" id="QWW81576.1"/>
    </source>
</evidence>
<gene>
    <name evidence="5" type="ORF">KQ929_10430</name>
</gene>
<dbReference type="EMBL" id="CP076838">
    <property type="protein sequence ID" value="QWW81576.1"/>
    <property type="molecule type" value="Genomic_DNA"/>
</dbReference>
<dbReference type="InterPro" id="IPR027417">
    <property type="entry name" value="P-loop_NTPase"/>
</dbReference>
<dbReference type="InterPro" id="IPR050093">
    <property type="entry name" value="ABC_SmlMolc_Importer"/>
</dbReference>
<keyword evidence="2" id="KW-0547">Nucleotide-binding</keyword>